<dbReference type="GO" id="GO:0003682">
    <property type="term" value="F:chromatin binding"/>
    <property type="evidence" value="ECO:0007669"/>
    <property type="project" value="TreeGrafter"/>
</dbReference>
<dbReference type="InterPro" id="IPR049472">
    <property type="entry name" value="MRNIP_N"/>
</dbReference>
<evidence type="ECO:0000256" key="1">
    <source>
        <dbReference type="SAM" id="MobiDB-lite"/>
    </source>
</evidence>
<dbReference type="GO" id="GO:0005634">
    <property type="term" value="C:nucleus"/>
    <property type="evidence" value="ECO:0007669"/>
    <property type="project" value="TreeGrafter"/>
</dbReference>
<dbReference type="Proteomes" id="UP000515163">
    <property type="component" value="Unplaced"/>
</dbReference>
<feature type="domain" description="MRN complex-interacting protein N-terminal" evidence="2">
    <location>
        <begin position="7"/>
        <end position="112"/>
    </location>
</feature>
<dbReference type="OrthoDB" id="5960226at2759"/>
<dbReference type="InterPro" id="IPR032739">
    <property type="entry name" value="MRNIP"/>
</dbReference>
<gene>
    <name evidence="4" type="primary">LOC116305310</name>
</gene>
<dbReference type="PANTHER" id="PTHR15863:SF2">
    <property type="entry name" value="MRN COMPLEX-INTERACTING PROTEIN"/>
    <property type="match status" value="1"/>
</dbReference>
<feature type="region of interest" description="Disordered" evidence="1">
    <location>
        <begin position="376"/>
        <end position="402"/>
    </location>
</feature>
<dbReference type="AlphaFoldDB" id="A0A6P8IYM6"/>
<dbReference type="GeneID" id="116305310"/>
<evidence type="ECO:0000313" key="4">
    <source>
        <dbReference type="RefSeq" id="XP_031571053.1"/>
    </source>
</evidence>
<dbReference type="KEGG" id="aten:116305310"/>
<protein>
    <submittedName>
        <fullName evidence="4">MRN complex-interacting protein-like</fullName>
    </submittedName>
</protein>
<feature type="region of interest" description="Disordered" evidence="1">
    <location>
        <begin position="138"/>
        <end position="167"/>
    </location>
</feature>
<sequence length="419" mass="47961">MVQEFNVLKCFSCKRFQVHQVKKANKWICKVCGEKQSISRIYGQGSAPDCRKHVQKLNKIQGEREQLIAEKVIDANVEEFDCCDDEETDTEKLEQENFSNKRDQAGSRWQKFIETEIKNEENLEEEFWNGIPVTMNKKAFDDGTKQSKQPKKKITQSNEELLPQKKRVRTQDFENDEDEFQHRKYLPKRDSQKVKEMKEKSKSKWEIFNSSPEEIPCDEKIVPFDEHAGISTLKSKRFDVVNLNDSSAKNAPCNSQNVMSSKSINSQVNSKGNLCTNNTKASQSKWAKFLGSSECTQIEDEFEGEHVESYSKFGASENSIQNIQLLTKSVPTCNQTMDSKTLESICNISNAQCVESNEVRNSSGIQIPSFLMNAKATRSEQKAGESTDSCRSNQKQNPVTSKDLFTIDDDELGDEWWNV</sequence>
<feature type="compositionally biased region" description="Polar residues" evidence="1">
    <location>
        <begin position="386"/>
        <end position="400"/>
    </location>
</feature>
<accession>A0A6P8IYM6</accession>
<dbReference type="PANTHER" id="PTHR15863">
    <property type="entry name" value="MRN COMPLEX-INTERACTING PROTEIN"/>
    <property type="match status" value="1"/>
</dbReference>
<proteinExistence type="predicted"/>
<dbReference type="GO" id="GO:0007095">
    <property type="term" value="P:mitotic G2 DNA damage checkpoint signaling"/>
    <property type="evidence" value="ECO:0007669"/>
    <property type="project" value="TreeGrafter"/>
</dbReference>
<evidence type="ECO:0000313" key="3">
    <source>
        <dbReference type="Proteomes" id="UP000515163"/>
    </source>
</evidence>
<reference evidence="4" key="1">
    <citation type="submission" date="2025-08" db="UniProtKB">
        <authorList>
            <consortium name="RefSeq"/>
        </authorList>
    </citation>
    <scope>IDENTIFICATION</scope>
    <source>
        <tissue evidence="4">Tentacle</tissue>
    </source>
</reference>
<name>A0A6P8IYM6_ACTTE</name>
<organism evidence="3 4">
    <name type="scientific">Actinia tenebrosa</name>
    <name type="common">Australian red waratah sea anemone</name>
    <dbReference type="NCBI Taxonomy" id="6105"/>
    <lineage>
        <taxon>Eukaryota</taxon>
        <taxon>Metazoa</taxon>
        <taxon>Cnidaria</taxon>
        <taxon>Anthozoa</taxon>
        <taxon>Hexacorallia</taxon>
        <taxon>Actiniaria</taxon>
        <taxon>Actiniidae</taxon>
        <taxon>Actinia</taxon>
    </lineage>
</organism>
<evidence type="ECO:0000259" key="2">
    <source>
        <dbReference type="Pfam" id="PF15749"/>
    </source>
</evidence>
<dbReference type="InParanoid" id="A0A6P8IYM6"/>
<dbReference type="RefSeq" id="XP_031571053.1">
    <property type="nucleotide sequence ID" value="XM_031715193.1"/>
</dbReference>
<keyword evidence="3" id="KW-1185">Reference proteome</keyword>
<dbReference type="Pfam" id="PF15749">
    <property type="entry name" value="MRNIP"/>
    <property type="match status" value="1"/>
</dbReference>